<keyword evidence="9 14" id="KW-0342">GTP-binding</keyword>
<proteinExistence type="inferred from homology"/>
<dbReference type="EMBL" id="REGN01012328">
    <property type="protein sequence ID" value="RMZ95857.1"/>
    <property type="molecule type" value="Genomic_DNA"/>
</dbReference>
<comment type="caution">
    <text evidence="16">The sequence shown here is derived from an EMBL/GenBank/DDBJ whole genome shotgun (WGS) entry which is preliminary data.</text>
</comment>
<sequence length="450" mass="51717">MSVITVQIGQCGNQIGEKFFDTLISDCLDHRPNRNQINLSYFNKINQDYTLECTERFFCQNEAGQLFARGILVDMESKVVNKILDNNKRYVFRAENSYTQKKGSGNNWSYGYCVNAPKSLSAIEEIVRKESERCDRLSSFLVCMSMAGGTGSGVGSFYTEFLRDAYPRTTLVNTCVWPFSTGEVTLQNYNFLLTLNKLHETSDGLILLENDTLHQISKRINSINANKEITFDDLNMVIGHKLASIMQPCLGSSLQKNYLNEVIGELCPHPDYKLLSLNNVPMMSAQSIEFSSFKWNSLYKNARQLLYTGGFMDEGLKWGVEKSFNKTISLALFARGVNDSDYEHSDLKNGFFDAEYLKKHFKTRAFGIMAEPVRLWQHTRPFNKYEKSLSMLGNSQMPAFKIDTLIDKAWRMFMSKAYVHQYVRYKGFDEENLLNAFIFNEQLVKNYMSL</sequence>
<accession>A0A3M7PAW0</accession>
<keyword evidence="6 14" id="KW-0493">Microtubule</keyword>
<evidence type="ECO:0000256" key="7">
    <source>
        <dbReference type="ARBA" id="ARBA00022741"/>
    </source>
</evidence>
<evidence type="ECO:0000256" key="11">
    <source>
        <dbReference type="ARBA" id="ARBA00023273"/>
    </source>
</evidence>
<protein>
    <recommendedName>
        <fullName evidence="5">Tubulin delta chain</fullName>
    </recommendedName>
    <alternativeName>
        <fullName evidence="12">Delta-tubulin</fullName>
    </alternativeName>
</protein>
<keyword evidence="8" id="KW-0970">Cilium biogenesis/degradation</keyword>
<evidence type="ECO:0000256" key="8">
    <source>
        <dbReference type="ARBA" id="ARBA00022794"/>
    </source>
</evidence>
<dbReference type="PRINTS" id="PR01224">
    <property type="entry name" value="DELTATUBULIN"/>
</dbReference>
<evidence type="ECO:0000256" key="1">
    <source>
        <dbReference type="ARBA" id="ARBA00004114"/>
    </source>
</evidence>
<evidence type="ECO:0000256" key="12">
    <source>
        <dbReference type="ARBA" id="ARBA00030594"/>
    </source>
</evidence>
<dbReference type="AlphaFoldDB" id="A0A3M7PAW0"/>
<dbReference type="CDD" id="cd02189">
    <property type="entry name" value="delta_zeta_tubulin-like"/>
    <property type="match status" value="1"/>
</dbReference>
<comment type="subcellular location">
    <subcellularLocation>
        <location evidence="3">Cell projection</location>
        <location evidence="3">Cilium</location>
    </subcellularLocation>
    <subcellularLocation>
        <location evidence="1">Cytoplasm</location>
        <location evidence="1">Cytoskeleton</location>
        <location evidence="1">Microtubule organizing center</location>
        <location evidence="1">Centrosome</location>
        <location evidence="1">Centriole</location>
    </subcellularLocation>
    <subcellularLocation>
        <location evidence="2">Nucleus</location>
    </subcellularLocation>
</comment>
<dbReference type="Proteomes" id="UP000276133">
    <property type="component" value="Unassembled WGS sequence"/>
</dbReference>
<keyword evidence="7 14" id="KW-0547">Nucleotide-binding</keyword>
<dbReference type="Gene3D" id="3.40.50.1440">
    <property type="entry name" value="Tubulin/FtsZ, GTPase domain"/>
    <property type="match status" value="1"/>
</dbReference>
<dbReference type="SMART" id="SM00864">
    <property type="entry name" value="Tubulin"/>
    <property type="match status" value="1"/>
</dbReference>
<dbReference type="STRING" id="10195.A0A3M7PAW0"/>
<evidence type="ECO:0000256" key="2">
    <source>
        <dbReference type="ARBA" id="ARBA00004123"/>
    </source>
</evidence>
<evidence type="ECO:0000313" key="16">
    <source>
        <dbReference type="EMBL" id="RMZ95857.1"/>
    </source>
</evidence>
<evidence type="ECO:0000256" key="10">
    <source>
        <dbReference type="ARBA" id="ARBA00023242"/>
    </source>
</evidence>
<dbReference type="SUPFAM" id="SSF52490">
    <property type="entry name" value="Tubulin nucleotide-binding domain-like"/>
    <property type="match status" value="1"/>
</dbReference>
<dbReference type="PROSITE" id="PS00227">
    <property type="entry name" value="TUBULIN"/>
    <property type="match status" value="1"/>
</dbReference>
<dbReference type="GO" id="GO:0005525">
    <property type="term" value="F:GTP binding"/>
    <property type="evidence" value="ECO:0007669"/>
    <property type="project" value="UniProtKB-UniRule"/>
</dbReference>
<dbReference type="GO" id="GO:0005929">
    <property type="term" value="C:cilium"/>
    <property type="evidence" value="ECO:0007669"/>
    <property type="project" value="UniProtKB-SubCell"/>
</dbReference>
<keyword evidence="11" id="KW-0966">Cell projection</keyword>
<dbReference type="GO" id="GO:0030030">
    <property type="term" value="P:cell projection organization"/>
    <property type="evidence" value="ECO:0007669"/>
    <property type="project" value="UniProtKB-KW"/>
</dbReference>
<comment type="similarity">
    <text evidence="4 14">Belongs to the tubulin family.</text>
</comment>
<dbReference type="SUPFAM" id="SSF55307">
    <property type="entry name" value="Tubulin C-terminal domain-like"/>
    <property type="match status" value="1"/>
</dbReference>
<dbReference type="InterPro" id="IPR000217">
    <property type="entry name" value="Tubulin"/>
</dbReference>
<dbReference type="GO" id="GO:0005814">
    <property type="term" value="C:centriole"/>
    <property type="evidence" value="ECO:0007669"/>
    <property type="project" value="UniProtKB-SubCell"/>
</dbReference>
<keyword evidence="17" id="KW-1185">Reference proteome</keyword>
<dbReference type="InterPro" id="IPR002967">
    <property type="entry name" value="Delta_tubulin"/>
</dbReference>
<evidence type="ECO:0000256" key="9">
    <source>
        <dbReference type="ARBA" id="ARBA00023134"/>
    </source>
</evidence>
<dbReference type="InterPro" id="IPR017975">
    <property type="entry name" value="Tubulin_CS"/>
</dbReference>
<keyword evidence="16" id="KW-0378">Hydrolase</keyword>
<dbReference type="GO" id="GO:0007017">
    <property type="term" value="P:microtubule-based process"/>
    <property type="evidence" value="ECO:0007669"/>
    <property type="project" value="InterPro"/>
</dbReference>
<dbReference type="PANTHER" id="PTHR11588">
    <property type="entry name" value="TUBULIN"/>
    <property type="match status" value="1"/>
</dbReference>
<evidence type="ECO:0000256" key="3">
    <source>
        <dbReference type="ARBA" id="ARBA00004138"/>
    </source>
</evidence>
<dbReference type="GO" id="GO:0005874">
    <property type="term" value="C:microtubule"/>
    <property type="evidence" value="ECO:0007669"/>
    <property type="project" value="UniProtKB-KW"/>
</dbReference>
<keyword evidence="10" id="KW-0539">Nucleus</keyword>
<dbReference type="InterPro" id="IPR036525">
    <property type="entry name" value="Tubulin/FtsZ_GTPase_sf"/>
</dbReference>
<evidence type="ECO:0000259" key="15">
    <source>
        <dbReference type="SMART" id="SM00864"/>
    </source>
</evidence>
<dbReference type="InterPro" id="IPR003008">
    <property type="entry name" value="Tubulin_FtsZ_GTPase"/>
</dbReference>
<name>A0A3M7PAW0_BRAPC</name>
<feature type="domain" description="Tubulin/FtsZ GTPase" evidence="15">
    <location>
        <begin position="54"/>
        <end position="253"/>
    </location>
</feature>
<dbReference type="Pfam" id="PF00091">
    <property type="entry name" value="Tubulin"/>
    <property type="match status" value="1"/>
</dbReference>
<evidence type="ECO:0000256" key="6">
    <source>
        <dbReference type="ARBA" id="ARBA00022701"/>
    </source>
</evidence>
<evidence type="ECO:0000256" key="4">
    <source>
        <dbReference type="ARBA" id="ARBA00009636"/>
    </source>
</evidence>
<organism evidence="16 17">
    <name type="scientific">Brachionus plicatilis</name>
    <name type="common">Marine rotifer</name>
    <name type="synonym">Brachionus muelleri</name>
    <dbReference type="NCBI Taxonomy" id="10195"/>
    <lineage>
        <taxon>Eukaryota</taxon>
        <taxon>Metazoa</taxon>
        <taxon>Spiralia</taxon>
        <taxon>Gnathifera</taxon>
        <taxon>Rotifera</taxon>
        <taxon>Eurotatoria</taxon>
        <taxon>Monogononta</taxon>
        <taxon>Pseudotrocha</taxon>
        <taxon>Ploima</taxon>
        <taxon>Brachionidae</taxon>
        <taxon>Brachionus</taxon>
    </lineage>
</organism>
<reference evidence="16 17" key="1">
    <citation type="journal article" date="2018" name="Sci. Rep.">
        <title>Genomic signatures of local adaptation to the degree of environmental predictability in rotifers.</title>
        <authorList>
            <person name="Franch-Gras L."/>
            <person name="Hahn C."/>
            <person name="Garcia-Roger E.M."/>
            <person name="Carmona M.J."/>
            <person name="Serra M."/>
            <person name="Gomez A."/>
        </authorList>
    </citation>
    <scope>NUCLEOTIDE SEQUENCE [LARGE SCALE GENOMIC DNA]</scope>
    <source>
        <strain evidence="16">HYR1</strain>
    </source>
</reference>
<evidence type="ECO:0000256" key="13">
    <source>
        <dbReference type="ARBA" id="ARBA00046149"/>
    </source>
</evidence>
<dbReference type="PRINTS" id="PR01161">
    <property type="entry name" value="TUBULIN"/>
</dbReference>
<evidence type="ECO:0000313" key="17">
    <source>
        <dbReference type="Proteomes" id="UP000276133"/>
    </source>
</evidence>
<gene>
    <name evidence="16" type="ORF">BpHYR1_004553</name>
</gene>
<dbReference type="OrthoDB" id="10250004at2759"/>
<dbReference type="GO" id="GO:0005634">
    <property type="term" value="C:nucleus"/>
    <property type="evidence" value="ECO:0007669"/>
    <property type="project" value="UniProtKB-SubCell"/>
</dbReference>
<dbReference type="InterPro" id="IPR008280">
    <property type="entry name" value="Tub_FtsZ_C"/>
</dbReference>
<evidence type="ECO:0000256" key="5">
    <source>
        <dbReference type="ARBA" id="ARBA00014184"/>
    </source>
</evidence>
<dbReference type="GO" id="GO:0016787">
    <property type="term" value="F:hydrolase activity"/>
    <property type="evidence" value="ECO:0007669"/>
    <property type="project" value="UniProtKB-KW"/>
</dbReference>
<evidence type="ECO:0000256" key="14">
    <source>
        <dbReference type="RuleBase" id="RU000352"/>
    </source>
</evidence>
<dbReference type="GO" id="GO:0005200">
    <property type="term" value="F:structural constituent of cytoskeleton"/>
    <property type="evidence" value="ECO:0007669"/>
    <property type="project" value="InterPro"/>
</dbReference>
<comment type="function">
    <text evidence="13">Acts as a positive regulator of hedgehog signaling and regulates ciliary function.</text>
</comment>